<name>A0A0M0LQI3_9EUKA</name>
<organism evidence="1 2">
    <name type="scientific">Chrysochromulina tobinii</name>
    <dbReference type="NCBI Taxonomy" id="1460289"/>
    <lineage>
        <taxon>Eukaryota</taxon>
        <taxon>Haptista</taxon>
        <taxon>Haptophyta</taxon>
        <taxon>Prymnesiophyceae</taxon>
        <taxon>Prymnesiales</taxon>
        <taxon>Chrysochromulinaceae</taxon>
        <taxon>Chrysochromulina</taxon>
    </lineage>
</organism>
<dbReference type="EMBL" id="JWZX01000290">
    <property type="protein sequence ID" value="KOO53304.1"/>
    <property type="molecule type" value="Genomic_DNA"/>
</dbReference>
<protein>
    <submittedName>
        <fullName evidence="1">Uncharacterized protein</fullName>
    </submittedName>
</protein>
<proteinExistence type="predicted"/>
<reference evidence="2" key="1">
    <citation type="journal article" date="2015" name="PLoS Genet.">
        <title>Genome Sequence and Transcriptome Analyses of Chrysochromulina tobin: Metabolic Tools for Enhanced Algal Fitness in the Prominent Order Prymnesiales (Haptophyceae).</title>
        <authorList>
            <person name="Hovde B.T."/>
            <person name="Deodato C.R."/>
            <person name="Hunsperger H.M."/>
            <person name="Ryken S.A."/>
            <person name="Yost W."/>
            <person name="Jha R.K."/>
            <person name="Patterson J."/>
            <person name="Monnat R.J. Jr."/>
            <person name="Barlow S.B."/>
            <person name="Starkenburg S.R."/>
            <person name="Cattolico R.A."/>
        </authorList>
    </citation>
    <scope>NUCLEOTIDE SEQUENCE</scope>
    <source>
        <strain evidence="2">CCMP291</strain>
    </source>
</reference>
<gene>
    <name evidence="1" type="ORF">Ctob_016165</name>
</gene>
<comment type="caution">
    <text evidence="1">The sequence shown here is derived from an EMBL/GenBank/DDBJ whole genome shotgun (WGS) entry which is preliminary data.</text>
</comment>
<dbReference type="Proteomes" id="UP000037460">
    <property type="component" value="Unassembled WGS sequence"/>
</dbReference>
<dbReference type="AlphaFoldDB" id="A0A0M0LQI3"/>
<evidence type="ECO:0000313" key="1">
    <source>
        <dbReference type="EMBL" id="KOO53304.1"/>
    </source>
</evidence>
<evidence type="ECO:0000313" key="2">
    <source>
        <dbReference type="Proteomes" id="UP000037460"/>
    </source>
</evidence>
<accession>A0A0M0LQI3</accession>
<keyword evidence="2" id="KW-1185">Reference proteome</keyword>
<sequence length="184" mass="20149">MRCMSSGRELAWWRRLQMDQRPCITLLINAQVRWLRRYAASLSGTSWPSAQRAGAVFAWRHSRAGRCSDSHSSVGWLPYCLPLASPHTRPYVAVALSRAPFCLAMQGPASRGWPSAGRIPSIACLFQFAAWTRDSRVRGRSVGSCHLHAVACGVSFTLASKLQGARMGTPCRLLSIGIPSQHAG</sequence>